<dbReference type="Proteomes" id="UP000009081">
    <property type="component" value="Chromosome"/>
</dbReference>
<reference evidence="1 2" key="1">
    <citation type="journal article" date="2009" name="PLoS ONE">
        <title>Methylobacterium genome sequences: a reference blueprint to investigate microbial metabolism of C1 compounds from natural and industrial sources.</title>
        <authorList>
            <person name="Vuilleumier S."/>
            <person name="Chistoserdova L."/>
            <person name="Lee M.-C."/>
            <person name="Bringel F."/>
            <person name="Lajus A."/>
            <person name="Zhou Y."/>
            <person name="Gourion B."/>
            <person name="Barbe V."/>
            <person name="Chang J."/>
            <person name="Cruveiller S."/>
            <person name="Dossat C."/>
            <person name="Gillett W."/>
            <person name="Gruffaz C."/>
            <person name="Haugen E."/>
            <person name="Hourcade E."/>
            <person name="Levy R."/>
            <person name="Mangenot S."/>
            <person name="Muller E."/>
            <person name="Nadalig T."/>
            <person name="Pagni M."/>
            <person name="Penny C."/>
            <person name="Peyraud R."/>
            <person name="Robinson D.G."/>
            <person name="Roche D."/>
            <person name="Rouy Z."/>
            <person name="Saenampechek C."/>
            <person name="Salvignol G."/>
            <person name="Vallenet D."/>
            <person name="Wu Z."/>
            <person name="Marx C.J."/>
            <person name="Vorholt J.A."/>
            <person name="Olson M.V."/>
            <person name="Kaul R."/>
            <person name="Weissenbach J."/>
            <person name="Medigue C."/>
            <person name="Lidstrom M.E."/>
        </authorList>
    </citation>
    <scope>NUCLEOTIDE SEQUENCE [LARGE SCALE GENOMIC DNA]</scope>
    <source>
        <strain evidence="2">ATCC 14718 / DSM 1338 / JCM 2805 / NCIMB 9133 / AM1</strain>
    </source>
</reference>
<gene>
    <name evidence="1" type="ordered locus">MexAM1_META1p2471</name>
</gene>
<dbReference type="AlphaFoldDB" id="C5ARE1"/>
<evidence type="ECO:0000313" key="1">
    <source>
        <dbReference type="EMBL" id="ACS40250.1"/>
    </source>
</evidence>
<keyword evidence="2" id="KW-1185">Reference proteome</keyword>
<evidence type="ECO:0000313" key="2">
    <source>
        <dbReference type="Proteomes" id="UP000009081"/>
    </source>
</evidence>
<name>C5ARE1_METEA</name>
<organism evidence="1 2">
    <name type="scientific">Methylorubrum extorquens (strain ATCC 14718 / DSM 1338 / JCM 2805 / NCIMB 9133 / AM1)</name>
    <name type="common">Methylobacterium extorquens</name>
    <dbReference type="NCBI Taxonomy" id="272630"/>
    <lineage>
        <taxon>Bacteria</taxon>
        <taxon>Pseudomonadati</taxon>
        <taxon>Pseudomonadota</taxon>
        <taxon>Alphaproteobacteria</taxon>
        <taxon>Hyphomicrobiales</taxon>
        <taxon>Methylobacteriaceae</taxon>
        <taxon>Methylorubrum</taxon>
    </lineage>
</organism>
<sequence length="98" mass="11734">MMHYFWRCPCIHGRSLLKGASINLSETRERDPFLAQLVAREIVRPSRLANKRHRSKVGRDCLRRSLGRVTHFDESVSQYAFAWRRIELRCQFAVERRF</sequence>
<dbReference type="KEGG" id="mea:Mex_1p2471"/>
<dbReference type="HOGENOM" id="CLU_2330508_0_0_5"/>
<accession>C5ARE1</accession>
<dbReference type="EMBL" id="CP001510">
    <property type="protein sequence ID" value="ACS40250.1"/>
    <property type="molecule type" value="Genomic_DNA"/>
</dbReference>
<protein>
    <submittedName>
        <fullName evidence="1">Uncharacterized protein</fullName>
    </submittedName>
</protein>
<proteinExistence type="predicted"/>